<dbReference type="PANTHER" id="PTHR24341">
    <property type="entry name" value="HOMEOBOX PROTEIN ENGRAILED"/>
    <property type="match status" value="1"/>
</dbReference>
<dbReference type="InterPro" id="IPR000747">
    <property type="entry name" value="HD_engrailed"/>
</dbReference>
<organism evidence="11 12">
    <name type="scientific">Crotalus adamanteus</name>
    <name type="common">Eastern diamondback rattlesnake</name>
    <dbReference type="NCBI Taxonomy" id="8729"/>
    <lineage>
        <taxon>Eukaryota</taxon>
        <taxon>Metazoa</taxon>
        <taxon>Chordata</taxon>
        <taxon>Craniata</taxon>
        <taxon>Vertebrata</taxon>
        <taxon>Euteleostomi</taxon>
        <taxon>Lepidosauria</taxon>
        <taxon>Squamata</taxon>
        <taxon>Bifurcata</taxon>
        <taxon>Unidentata</taxon>
        <taxon>Episquamata</taxon>
        <taxon>Toxicofera</taxon>
        <taxon>Serpentes</taxon>
        <taxon>Colubroidea</taxon>
        <taxon>Viperidae</taxon>
        <taxon>Crotalinae</taxon>
        <taxon>Crotalus</taxon>
    </lineage>
</organism>
<dbReference type="SUPFAM" id="SSF46689">
    <property type="entry name" value="Homeodomain-like"/>
    <property type="match status" value="1"/>
</dbReference>
<accession>A0AAW1B2H5</accession>
<evidence type="ECO:0000313" key="12">
    <source>
        <dbReference type="Proteomes" id="UP001474421"/>
    </source>
</evidence>
<proteinExistence type="inferred from homology"/>
<evidence type="ECO:0000256" key="2">
    <source>
        <dbReference type="ARBA" id="ARBA00022473"/>
    </source>
</evidence>
<dbReference type="InterPro" id="IPR050720">
    <property type="entry name" value="Engrailed_Homeobox_TFs"/>
</dbReference>
<evidence type="ECO:0000256" key="7">
    <source>
        <dbReference type="RuleBase" id="RU000682"/>
    </source>
</evidence>
<evidence type="ECO:0000313" key="11">
    <source>
        <dbReference type="EMBL" id="KAK9396084.1"/>
    </source>
</evidence>
<feature type="DNA-binding region" description="Homeobox" evidence="6">
    <location>
        <begin position="208"/>
        <end position="267"/>
    </location>
</feature>
<feature type="compositionally biased region" description="Low complexity" evidence="9">
    <location>
        <begin position="155"/>
        <end position="172"/>
    </location>
</feature>
<dbReference type="FunFam" id="1.10.10.60:FF:000167">
    <property type="entry name" value="Homeobox protein engrailed-like"/>
    <property type="match status" value="1"/>
</dbReference>
<protein>
    <recommendedName>
        <fullName evidence="8">Homeobox protein engrailed-like</fullName>
    </recommendedName>
</protein>
<comment type="similarity">
    <text evidence="8">Belongs to the Engrailed homeobox family.</text>
</comment>
<dbReference type="PRINTS" id="PR00026">
    <property type="entry name" value="ENGRAILED"/>
</dbReference>
<dbReference type="AlphaFoldDB" id="A0AAW1B2H5"/>
<dbReference type="EMBL" id="JAOTOJ010000008">
    <property type="protein sequence ID" value="KAK9396084.1"/>
    <property type="molecule type" value="Genomic_DNA"/>
</dbReference>
<dbReference type="InterPro" id="IPR009057">
    <property type="entry name" value="Homeodomain-like_sf"/>
</dbReference>
<reference evidence="11 12" key="1">
    <citation type="journal article" date="2024" name="Proc. Natl. Acad. Sci. U.S.A.">
        <title>The genetic regulatory architecture and epigenomic basis for age-related changes in rattlesnake venom.</title>
        <authorList>
            <person name="Hogan M.P."/>
            <person name="Holding M.L."/>
            <person name="Nystrom G.S."/>
            <person name="Colston T.J."/>
            <person name="Bartlett D.A."/>
            <person name="Mason A.J."/>
            <person name="Ellsworth S.A."/>
            <person name="Rautsaw R.M."/>
            <person name="Lawrence K.C."/>
            <person name="Strickland J.L."/>
            <person name="He B."/>
            <person name="Fraser P."/>
            <person name="Margres M.J."/>
            <person name="Gilbert D.M."/>
            <person name="Gibbs H.L."/>
            <person name="Parkinson C.L."/>
            <person name="Rokyta D.R."/>
        </authorList>
    </citation>
    <scope>NUCLEOTIDE SEQUENCE [LARGE SCALE GENOMIC DNA]</scope>
    <source>
        <strain evidence="11">DRR0105</strain>
    </source>
</reference>
<keyword evidence="4 6" id="KW-0371">Homeobox</keyword>
<evidence type="ECO:0000256" key="5">
    <source>
        <dbReference type="ARBA" id="ARBA00023242"/>
    </source>
</evidence>
<comment type="caution">
    <text evidence="11">The sequence shown here is derived from an EMBL/GenBank/DDBJ whole genome shotgun (WGS) entry which is preliminary data.</text>
</comment>
<dbReference type="Gene3D" id="1.10.10.60">
    <property type="entry name" value="Homeodomain-like"/>
    <property type="match status" value="1"/>
</dbReference>
<dbReference type="Proteomes" id="UP001474421">
    <property type="component" value="Unassembled WGS sequence"/>
</dbReference>
<evidence type="ECO:0000256" key="8">
    <source>
        <dbReference type="RuleBase" id="RU510713"/>
    </source>
</evidence>
<evidence type="ECO:0000259" key="10">
    <source>
        <dbReference type="PROSITE" id="PS50071"/>
    </source>
</evidence>
<dbReference type="InterPro" id="IPR019549">
    <property type="entry name" value="Homeobox-engrailed_C-terminal"/>
</dbReference>
<dbReference type="GO" id="GO:0030182">
    <property type="term" value="P:neuron differentiation"/>
    <property type="evidence" value="ECO:0007669"/>
    <property type="project" value="TreeGrafter"/>
</dbReference>
<dbReference type="InterPro" id="IPR020479">
    <property type="entry name" value="HD_metazoa"/>
</dbReference>
<evidence type="ECO:0000256" key="1">
    <source>
        <dbReference type="ARBA" id="ARBA00004123"/>
    </source>
</evidence>
<feature type="region of interest" description="Disordered" evidence="9">
    <location>
        <begin position="1"/>
        <end position="175"/>
    </location>
</feature>
<dbReference type="InterPro" id="IPR001356">
    <property type="entry name" value="HD"/>
</dbReference>
<dbReference type="GO" id="GO:0005634">
    <property type="term" value="C:nucleus"/>
    <property type="evidence" value="ECO:0007669"/>
    <property type="project" value="UniProtKB-SubCell"/>
</dbReference>
<dbReference type="PROSITE" id="PS00027">
    <property type="entry name" value="HOMEOBOX_1"/>
    <property type="match status" value="1"/>
</dbReference>
<dbReference type="SMART" id="SM00389">
    <property type="entry name" value="HOX"/>
    <property type="match status" value="1"/>
</dbReference>
<feature type="compositionally biased region" description="Low complexity" evidence="9">
    <location>
        <begin position="130"/>
        <end position="147"/>
    </location>
</feature>
<keyword evidence="3 6" id="KW-0238">DNA-binding</keyword>
<feature type="domain" description="Homeobox" evidence="10">
    <location>
        <begin position="206"/>
        <end position="266"/>
    </location>
</feature>
<keyword evidence="5 6" id="KW-0539">Nucleus</keyword>
<dbReference type="PANTHER" id="PTHR24341:SF5">
    <property type="entry name" value="HOMEOBOX PROTEIN ENGRAILED-2"/>
    <property type="match status" value="1"/>
</dbReference>
<dbReference type="InterPro" id="IPR017970">
    <property type="entry name" value="Homeobox_CS"/>
</dbReference>
<feature type="compositionally biased region" description="Low complexity" evidence="9">
    <location>
        <begin position="95"/>
        <end position="120"/>
    </location>
</feature>
<dbReference type="Pfam" id="PF00046">
    <property type="entry name" value="Homeodomain"/>
    <property type="match status" value="1"/>
</dbReference>
<evidence type="ECO:0000256" key="3">
    <source>
        <dbReference type="ARBA" id="ARBA00023125"/>
    </source>
</evidence>
<evidence type="ECO:0000256" key="9">
    <source>
        <dbReference type="SAM" id="MobiDB-lite"/>
    </source>
</evidence>
<gene>
    <name evidence="11" type="ORF">NXF25_019445</name>
</gene>
<name>A0AAW1B2H5_CROAD</name>
<sequence>MGDGGAEPPPPQPPEEASSGSDGEASRRRALLVPRVLQAPGNHPHPPHRITNFFIDNILRPEFGRKKDDGSGGGSGDNSPEPRRRRQQQPPPPQQQQQPPHLLGARSPSAAPAAGSLPEGSDGGSGGPKTGVPVKKGSDCGDLVGALKSGGGGDLSLSSDSDSSQASSFPGGQPMLWPAWVYCTRYSDRPSSGPRSRKPKKKNASKEDKRPRTAFTAEQLQRLKAEFQTNRYLTEQRRQSLAQELSLNESQIKIWFQNKRAKIKKATGSKNSLAVHLMAQGLYNHSTASKDGKSDSE</sequence>
<dbReference type="Pfam" id="PF10525">
    <property type="entry name" value="Engrail_1_C_sig"/>
    <property type="match status" value="1"/>
</dbReference>
<keyword evidence="12" id="KW-1185">Reference proteome</keyword>
<evidence type="ECO:0000256" key="4">
    <source>
        <dbReference type="ARBA" id="ARBA00023155"/>
    </source>
</evidence>
<dbReference type="GO" id="GO:0000981">
    <property type="term" value="F:DNA-binding transcription factor activity, RNA polymerase II-specific"/>
    <property type="evidence" value="ECO:0007669"/>
    <property type="project" value="InterPro"/>
</dbReference>
<feature type="region of interest" description="Disordered" evidence="9">
    <location>
        <begin position="187"/>
        <end position="218"/>
    </location>
</feature>
<dbReference type="GO" id="GO:0000978">
    <property type="term" value="F:RNA polymerase II cis-regulatory region sequence-specific DNA binding"/>
    <property type="evidence" value="ECO:0007669"/>
    <property type="project" value="TreeGrafter"/>
</dbReference>
<dbReference type="InterPro" id="IPR019737">
    <property type="entry name" value="Homeobox-engrailed_CS"/>
</dbReference>
<evidence type="ECO:0000256" key="6">
    <source>
        <dbReference type="PROSITE-ProRule" id="PRU00108"/>
    </source>
</evidence>
<dbReference type="CDD" id="cd00086">
    <property type="entry name" value="homeodomain"/>
    <property type="match status" value="1"/>
</dbReference>
<dbReference type="PROSITE" id="PS00033">
    <property type="entry name" value="ENGRAILED"/>
    <property type="match status" value="1"/>
</dbReference>
<dbReference type="PRINTS" id="PR00024">
    <property type="entry name" value="HOMEOBOX"/>
</dbReference>
<dbReference type="PROSITE" id="PS50071">
    <property type="entry name" value="HOMEOBOX_2"/>
    <property type="match status" value="1"/>
</dbReference>
<comment type="subcellular location">
    <subcellularLocation>
        <location evidence="1 6 7">Nucleus</location>
    </subcellularLocation>
</comment>
<keyword evidence="2" id="KW-0217">Developmental protein</keyword>